<name>A0AA35X6J0_GEOBA</name>
<proteinExistence type="predicted"/>
<dbReference type="EMBL" id="CASHTH010003189">
    <property type="protein sequence ID" value="CAI8041426.1"/>
    <property type="molecule type" value="Genomic_DNA"/>
</dbReference>
<protein>
    <submittedName>
        <fullName evidence="2">Uncharacterized protein</fullName>
    </submittedName>
</protein>
<sequence>MTSAVGVCWRCARHVRVFTLRRGSWGHCRSGYQIAALAARLFNSKPPPVVDETAAVEDDRMAEPAVSKRVLSGQPLRQDQQSPPKSCDSGLSRVQLATGDLETLLEGFSQRPGVQLAAVEMGIPGLCIELNQV</sequence>
<reference evidence="2" key="1">
    <citation type="submission" date="2023-03" db="EMBL/GenBank/DDBJ databases">
        <authorList>
            <person name="Steffen K."/>
            <person name="Cardenas P."/>
        </authorList>
    </citation>
    <scope>NUCLEOTIDE SEQUENCE</scope>
</reference>
<dbReference type="Proteomes" id="UP001174909">
    <property type="component" value="Unassembled WGS sequence"/>
</dbReference>
<organism evidence="2 3">
    <name type="scientific">Geodia barretti</name>
    <name type="common">Barrett's horny sponge</name>
    <dbReference type="NCBI Taxonomy" id="519541"/>
    <lineage>
        <taxon>Eukaryota</taxon>
        <taxon>Metazoa</taxon>
        <taxon>Porifera</taxon>
        <taxon>Demospongiae</taxon>
        <taxon>Heteroscleromorpha</taxon>
        <taxon>Tetractinellida</taxon>
        <taxon>Astrophorina</taxon>
        <taxon>Geodiidae</taxon>
        <taxon>Geodia</taxon>
    </lineage>
</organism>
<keyword evidence="3" id="KW-1185">Reference proteome</keyword>
<comment type="caution">
    <text evidence="2">The sequence shown here is derived from an EMBL/GenBank/DDBJ whole genome shotgun (WGS) entry which is preliminary data.</text>
</comment>
<accession>A0AA35X6J0</accession>
<feature type="compositionally biased region" description="Polar residues" evidence="1">
    <location>
        <begin position="75"/>
        <end position="84"/>
    </location>
</feature>
<dbReference type="AlphaFoldDB" id="A0AA35X6J0"/>
<feature type="region of interest" description="Disordered" evidence="1">
    <location>
        <begin position="58"/>
        <end position="91"/>
    </location>
</feature>
<evidence type="ECO:0000313" key="3">
    <source>
        <dbReference type="Proteomes" id="UP001174909"/>
    </source>
</evidence>
<evidence type="ECO:0000256" key="1">
    <source>
        <dbReference type="SAM" id="MobiDB-lite"/>
    </source>
</evidence>
<evidence type="ECO:0000313" key="2">
    <source>
        <dbReference type="EMBL" id="CAI8041426.1"/>
    </source>
</evidence>
<gene>
    <name evidence="2" type="ORF">GBAR_LOCUS23046</name>
</gene>